<keyword evidence="2" id="KW-1185">Reference proteome</keyword>
<dbReference type="InterPro" id="IPR051320">
    <property type="entry name" value="Viral_Replic_Matur_Polypro"/>
</dbReference>
<evidence type="ECO:0000313" key="1">
    <source>
        <dbReference type="EMBL" id="CAB3221892.1"/>
    </source>
</evidence>
<evidence type="ECO:0008006" key="3">
    <source>
        <dbReference type="Google" id="ProtNLM"/>
    </source>
</evidence>
<dbReference type="EMBL" id="CADEBC010000076">
    <property type="protein sequence ID" value="CAB3221892.1"/>
    <property type="molecule type" value="Genomic_DNA"/>
</dbReference>
<gene>
    <name evidence="1" type="ORF">APLA_LOCUS745</name>
</gene>
<dbReference type="PANTHER" id="PTHR33064:SF37">
    <property type="entry name" value="RIBONUCLEASE H"/>
    <property type="match status" value="1"/>
</dbReference>
<dbReference type="OrthoDB" id="7305312at2759"/>
<proteinExistence type="predicted"/>
<reference evidence="1 2" key="1">
    <citation type="submission" date="2020-04" db="EMBL/GenBank/DDBJ databases">
        <authorList>
            <person name="Wallbank WR R."/>
            <person name="Pardo Diaz C."/>
            <person name="Kozak K."/>
            <person name="Martin S."/>
            <person name="Jiggins C."/>
            <person name="Moest M."/>
            <person name="Warren A I."/>
            <person name="Byers J.R.P. K."/>
            <person name="Montejo-Kovacevich G."/>
            <person name="Yen C E."/>
        </authorList>
    </citation>
    <scope>NUCLEOTIDE SEQUENCE [LARGE SCALE GENOMIC DNA]</scope>
</reference>
<dbReference type="PANTHER" id="PTHR33064">
    <property type="entry name" value="POL PROTEIN"/>
    <property type="match status" value="1"/>
</dbReference>
<dbReference type="Proteomes" id="UP000494106">
    <property type="component" value="Unassembled WGS sequence"/>
</dbReference>
<dbReference type="InterPro" id="IPR043128">
    <property type="entry name" value="Rev_trsase/Diguanyl_cyclase"/>
</dbReference>
<accession>A0A8S0YQV7</accession>
<comment type="caution">
    <text evidence="1">The sequence shown here is derived from an EMBL/GenBank/DDBJ whole genome shotgun (WGS) entry which is preliminary data.</text>
</comment>
<sequence length="92" mass="10621">MVFIHVIVIPYGIKINWKSARLICQEIEYFGHLVKDGQEPSPEKVEAVALCPEPMNSKQVQSFIGLTLYYRKNIKDYAQIVRPLINLMKKDA</sequence>
<organism evidence="1 2">
    <name type="scientific">Arctia plantaginis</name>
    <name type="common">Wood tiger moth</name>
    <name type="synonym">Phalaena plantaginis</name>
    <dbReference type="NCBI Taxonomy" id="874455"/>
    <lineage>
        <taxon>Eukaryota</taxon>
        <taxon>Metazoa</taxon>
        <taxon>Ecdysozoa</taxon>
        <taxon>Arthropoda</taxon>
        <taxon>Hexapoda</taxon>
        <taxon>Insecta</taxon>
        <taxon>Pterygota</taxon>
        <taxon>Neoptera</taxon>
        <taxon>Endopterygota</taxon>
        <taxon>Lepidoptera</taxon>
        <taxon>Glossata</taxon>
        <taxon>Ditrysia</taxon>
        <taxon>Noctuoidea</taxon>
        <taxon>Erebidae</taxon>
        <taxon>Arctiinae</taxon>
        <taxon>Arctia</taxon>
    </lineage>
</organism>
<name>A0A8S0YQV7_ARCPL</name>
<protein>
    <recommendedName>
        <fullName evidence="3">Reverse transcriptase</fullName>
    </recommendedName>
</protein>
<dbReference type="InterPro" id="IPR043502">
    <property type="entry name" value="DNA/RNA_pol_sf"/>
</dbReference>
<dbReference type="SUPFAM" id="SSF56672">
    <property type="entry name" value="DNA/RNA polymerases"/>
    <property type="match status" value="1"/>
</dbReference>
<dbReference type="GO" id="GO:0071897">
    <property type="term" value="P:DNA biosynthetic process"/>
    <property type="evidence" value="ECO:0007669"/>
    <property type="project" value="UniProtKB-ARBA"/>
</dbReference>
<dbReference type="Gene3D" id="3.30.70.270">
    <property type="match status" value="1"/>
</dbReference>
<dbReference type="AlphaFoldDB" id="A0A8S0YQV7"/>
<evidence type="ECO:0000313" key="2">
    <source>
        <dbReference type="Proteomes" id="UP000494106"/>
    </source>
</evidence>